<evidence type="ECO:0000313" key="2">
    <source>
        <dbReference type="EMBL" id="EER15597.1"/>
    </source>
</evidence>
<dbReference type="InParanoid" id="C5KIU6"/>
<dbReference type="GeneID" id="9046410"/>
<feature type="region of interest" description="Disordered" evidence="1">
    <location>
        <begin position="69"/>
        <end position="93"/>
    </location>
</feature>
<reference evidence="2 3" key="1">
    <citation type="submission" date="2008-07" db="EMBL/GenBank/DDBJ databases">
        <authorList>
            <person name="El-Sayed N."/>
            <person name="Caler E."/>
            <person name="Inman J."/>
            <person name="Amedeo P."/>
            <person name="Hass B."/>
            <person name="Wortman J."/>
        </authorList>
    </citation>
    <scope>NUCLEOTIDE SEQUENCE [LARGE SCALE GENOMIC DNA]</scope>
    <source>
        <strain evidence="3">ATCC 50983 / TXsc</strain>
    </source>
</reference>
<proteinExistence type="predicted"/>
<evidence type="ECO:0000313" key="3">
    <source>
        <dbReference type="Proteomes" id="UP000007800"/>
    </source>
</evidence>
<dbReference type="RefSeq" id="XP_002783801.1">
    <property type="nucleotide sequence ID" value="XM_002783755.1"/>
</dbReference>
<name>C5KIU6_PERM5</name>
<sequence>MFRSADPKLIAEAERCVKAYRAETVTESTLADKMVAMTPVKYTSDLCPRNRRVRSSEPAVKLVNLVAQKRSRTSTGISEHTSSRKLAKKSKPA</sequence>
<gene>
    <name evidence="2" type="ORF">Pmar_PMAR011212</name>
</gene>
<feature type="non-terminal residue" evidence="2">
    <location>
        <position position="93"/>
    </location>
</feature>
<dbReference type="EMBL" id="GG673379">
    <property type="protein sequence ID" value="EER15597.1"/>
    <property type="molecule type" value="Genomic_DNA"/>
</dbReference>
<dbReference type="Proteomes" id="UP000007800">
    <property type="component" value="Unassembled WGS sequence"/>
</dbReference>
<keyword evidence="3" id="KW-1185">Reference proteome</keyword>
<protein>
    <submittedName>
        <fullName evidence="2">Uncharacterized protein</fullName>
    </submittedName>
</protein>
<accession>C5KIU6</accession>
<evidence type="ECO:0000256" key="1">
    <source>
        <dbReference type="SAM" id="MobiDB-lite"/>
    </source>
</evidence>
<feature type="compositionally biased region" description="Basic residues" evidence="1">
    <location>
        <begin position="83"/>
        <end position="93"/>
    </location>
</feature>
<dbReference type="OrthoDB" id="9991235at2759"/>
<organism evidence="3">
    <name type="scientific">Perkinsus marinus (strain ATCC 50983 / TXsc)</name>
    <dbReference type="NCBI Taxonomy" id="423536"/>
    <lineage>
        <taxon>Eukaryota</taxon>
        <taxon>Sar</taxon>
        <taxon>Alveolata</taxon>
        <taxon>Perkinsozoa</taxon>
        <taxon>Perkinsea</taxon>
        <taxon>Perkinsida</taxon>
        <taxon>Perkinsidae</taxon>
        <taxon>Perkinsus</taxon>
    </lineage>
</organism>
<dbReference type="AlphaFoldDB" id="C5KIU6"/>